<accession>A0ABX2I846</accession>
<sequence length="49" mass="5326">MGSGMDFIYLSEDDGMTQAELPGGVSFLLFSVFHAILPIVVKPIKNKVL</sequence>
<keyword evidence="1" id="KW-0812">Transmembrane</keyword>
<dbReference type="EMBL" id="JAAITA010000014">
    <property type="protein sequence ID" value="NSJ86623.1"/>
    <property type="molecule type" value="Genomic_DNA"/>
</dbReference>
<dbReference type="Proteomes" id="UP000822142">
    <property type="component" value="Unassembled WGS sequence"/>
</dbReference>
<feature type="transmembrane region" description="Helical" evidence="1">
    <location>
        <begin position="21"/>
        <end position="41"/>
    </location>
</feature>
<protein>
    <submittedName>
        <fullName evidence="2">Uncharacterized protein</fullName>
    </submittedName>
</protein>
<dbReference type="RefSeq" id="WP_173749636.1">
    <property type="nucleotide sequence ID" value="NZ_JAAITA010000014.1"/>
</dbReference>
<keyword evidence="1" id="KW-1133">Transmembrane helix</keyword>
<gene>
    <name evidence="2" type="ORF">G5A70_10675</name>
</gene>
<reference evidence="2 3" key="1">
    <citation type="journal article" date="2020" name="Cell Host Microbe">
        <title>Functional and Genomic Variation between Human-Derived Isolates of Lachnospiraceae Reveals Inter- and Intra-Species Diversity.</title>
        <authorList>
            <person name="Sorbara M.T."/>
            <person name="Littmann E.R."/>
            <person name="Fontana E."/>
            <person name="Moody T.U."/>
            <person name="Kohout C.E."/>
            <person name="Gjonbalaj M."/>
            <person name="Eaton V."/>
            <person name="Seok R."/>
            <person name="Leiner I.M."/>
            <person name="Pamer E.G."/>
        </authorList>
    </citation>
    <scope>NUCLEOTIDE SEQUENCE [LARGE SCALE GENOMIC DNA]</scope>
    <source>
        <strain evidence="2 3">MSK.15.26</strain>
    </source>
</reference>
<evidence type="ECO:0000313" key="2">
    <source>
        <dbReference type="EMBL" id="NSJ86623.1"/>
    </source>
</evidence>
<proteinExistence type="predicted"/>
<name>A0ABX2I846_BLAHA</name>
<organism evidence="2 3">
    <name type="scientific">Blautia hansenii</name>
    <name type="common">Ruminococcus hansenii</name>
    <dbReference type="NCBI Taxonomy" id="1322"/>
    <lineage>
        <taxon>Bacteria</taxon>
        <taxon>Bacillati</taxon>
        <taxon>Bacillota</taxon>
        <taxon>Clostridia</taxon>
        <taxon>Lachnospirales</taxon>
        <taxon>Lachnospiraceae</taxon>
        <taxon>Blautia</taxon>
    </lineage>
</organism>
<comment type="caution">
    <text evidence="2">The sequence shown here is derived from an EMBL/GenBank/DDBJ whole genome shotgun (WGS) entry which is preliminary data.</text>
</comment>
<keyword evidence="3" id="KW-1185">Reference proteome</keyword>
<evidence type="ECO:0000256" key="1">
    <source>
        <dbReference type="SAM" id="Phobius"/>
    </source>
</evidence>
<evidence type="ECO:0000313" key="3">
    <source>
        <dbReference type="Proteomes" id="UP000822142"/>
    </source>
</evidence>
<keyword evidence="1" id="KW-0472">Membrane</keyword>